<dbReference type="InterPro" id="IPR003710">
    <property type="entry name" value="ApbA"/>
</dbReference>
<feature type="domain" description="Ketopantoate reductase N-terminal" evidence="12">
    <location>
        <begin position="6"/>
        <end position="138"/>
    </location>
</feature>
<evidence type="ECO:0000256" key="5">
    <source>
        <dbReference type="ARBA" id="ARBA00022655"/>
    </source>
</evidence>
<dbReference type="PANTHER" id="PTHR43765:SF2">
    <property type="entry name" value="2-DEHYDROPANTOATE 2-REDUCTASE"/>
    <property type="match status" value="1"/>
</dbReference>
<evidence type="ECO:0000256" key="9">
    <source>
        <dbReference type="ARBA" id="ARBA00048793"/>
    </source>
</evidence>
<dbReference type="SUPFAM" id="SSF51735">
    <property type="entry name" value="NAD(P)-binding Rossmann-fold domains"/>
    <property type="match status" value="1"/>
</dbReference>
<keyword evidence="11" id="KW-1133">Transmembrane helix</keyword>
<keyword evidence="6 10" id="KW-0521">NADP</keyword>
<evidence type="ECO:0000256" key="2">
    <source>
        <dbReference type="ARBA" id="ARBA00007870"/>
    </source>
</evidence>
<evidence type="ECO:0000256" key="3">
    <source>
        <dbReference type="ARBA" id="ARBA00013014"/>
    </source>
</evidence>
<dbReference type="GO" id="GO:0008677">
    <property type="term" value="F:2-dehydropantoate 2-reductase activity"/>
    <property type="evidence" value="ECO:0007669"/>
    <property type="project" value="UniProtKB-EC"/>
</dbReference>
<dbReference type="InterPro" id="IPR013752">
    <property type="entry name" value="KPA_reductase"/>
</dbReference>
<protein>
    <recommendedName>
        <fullName evidence="4 10">2-dehydropantoate 2-reductase</fullName>
        <ecNumber evidence="3 10">1.1.1.169</ecNumber>
    </recommendedName>
    <alternativeName>
        <fullName evidence="8 10">Ketopantoate reductase</fullName>
    </alternativeName>
</protein>
<organism evidence="14 15">
    <name type="scientific">Siccirubricoccus soli</name>
    <dbReference type="NCBI Taxonomy" id="2899147"/>
    <lineage>
        <taxon>Bacteria</taxon>
        <taxon>Pseudomonadati</taxon>
        <taxon>Pseudomonadota</taxon>
        <taxon>Alphaproteobacteria</taxon>
        <taxon>Acetobacterales</taxon>
        <taxon>Roseomonadaceae</taxon>
        <taxon>Siccirubricoccus</taxon>
    </lineage>
</organism>
<keyword evidence="15" id="KW-1185">Reference proteome</keyword>
<dbReference type="InterPro" id="IPR013328">
    <property type="entry name" value="6PGD_dom2"/>
</dbReference>
<dbReference type="PANTHER" id="PTHR43765">
    <property type="entry name" value="2-DEHYDROPANTOATE 2-REDUCTASE-RELATED"/>
    <property type="match status" value="1"/>
</dbReference>
<dbReference type="EC" id="1.1.1.169" evidence="3 10"/>
<dbReference type="NCBIfam" id="NF005091">
    <property type="entry name" value="PRK06522.2-2"/>
    <property type="match status" value="1"/>
</dbReference>
<feature type="transmembrane region" description="Helical" evidence="11">
    <location>
        <begin position="6"/>
        <end position="26"/>
    </location>
</feature>
<evidence type="ECO:0000256" key="8">
    <source>
        <dbReference type="ARBA" id="ARBA00032024"/>
    </source>
</evidence>
<dbReference type="RefSeq" id="WP_252951333.1">
    <property type="nucleotide sequence ID" value="NZ_JAFIRR010000006.1"/>
</dbReference>
<evidence type="ECO:0000256" key="6">
    <source>
        <dbReference type="ARBA" id="ARBA00022857"/>
    </source>
</evidence>
<evidence type="ECO:0000259" key="13">
    <source>
        <dbReference type="Pfam" id="PF08546"/>
    </source>
</evidence>
<comment type="similarity">
    <text evidence="2 10">Belongs to the ketopantoate reductase family.</text>
</comment>
<name>A0ABT1D0D6_9PROT</name>
<dbReference type="SUPFAM" id="SSF48179">
    <property type="entry name" value="6-phosphogluconate dehydrogenase C-terminal domain-like"/>
    <property type="match status" value="1"/>
</dbReference>
<dbReference type="InterPro" id="IPR036291">
    <property type="entry name" value="NAD(P)-bd_dom_sf"/>
</dbReference>
<dbReference type="InterPro" id="IPR013332">
    <property type="entry name" value="KPR_N"/>
</dbReference>
<keyword evidence="7 10" id="KW-0560">Oxidoreductase</keyword>
<evidence type="ECO:0000256" key="11">
    <source>
        <dbReference type="SAM" id="Phobius"/>
    </source>
</evidence>
<accession>A0ABT1D0D6</accession>
<evidence type="ECO:0000313" key="15">
    <source>
        <dbReference type="Proteomes" id="UP001523392"/>
    </source>
</evidence>
<keyword evidence="11" id="KW-0472">Membrane</keyword>
<keyword evidence="5 10" id="KW-0566">Pantothenate biosynthesis</keyword>
<gene>
    <name evidence="14" type="ORF">JYK14_00930</name>
</gene>
<dbReference type="Pfam" id="PF08546">
    <property type="entry name" value="ApbA_C"/>
    <property type="match status" value="1"/>
</dbReference>
<dbReference type="InterPro" id="IPR050838">
    <property type="entry name" value="Ketopantoate_reductase"/>
</dbReference>
<dbReference type="Gene3D" id="1.10.1040.10">
    <property type="entry name" value="N-(1-d-carboxylethyl)-l-norvaline Dehydrogenase, domain 2"/>
    <property type="match status" value="1"/>
</dbReference>
<feature type="domain" description="Ketopantoate reductase C-terminal" evidence="13">
    <location>
        <begin position="174"/>
        <end position="292"/>
    </location>
</feature>
<dbReference type="Gene3D" id="3.40.50.720">
    <property type="entry name" value="NAD(P)-binding Rossmann-like Domain"/>
    <property type="match status" value="1"/>
</dbReference>
<dbReference type="InterPro" id="IPR008927">
    <property type="entry name" value="6-PGluconate_DH-like_C_sf"/>
</dbReference>
<sequence>MAPQSIAVVGLGGIGGVAAAALHLAGRHDVLACVRRPPGPLAFRHPDGVTPVALRCLADPAEAGPVDWILLCTKAQDTAAAGAWLRRLTGPATRVAVLQNGLGHAERVRPFSGEAPVVPVVVYFNGERSGAGEVQLRRVAGHDMAVPDDAHGRAFAELLRGSLLGAHPAPDFPTLAWRKLLINIVANPLTALTRQRQRVLRRPDIHALGLALLEEAMAVGRAAGAALAPDEADRVWATLMTFPEDAGTSMYHDIMAGRSLEVEALTGHVVALGERYGIPTPLNRAMLVLLRATADGIAEASTAR</sequence>
<proteinExistence type="inferred from homology"/>
<comment type="pathway">
    <text evidence="1 10">Cofactor biosynthesis; (R)-pantothenate biosynthesis; (R)-pantoate from 3-methyl-2-oxobutanoate: step 2/2.</text>
</comment>
<comment type="catalytic activity">
    <reaction evidence="9 10">
        <text>(R)-pantoate + NADP(+) = 2-dehydropantoate + NADPH + H(+)</text>
        <dbReference type="Rhea" id="RHEA:16233"/>
        <dbReference type="ChEBI" id="CHEBI:11561"/>
        <dbReference type="ChEBI" id="CHEBI:15378"/>
        <dbReference type="ChEBI" id="CHEBI:15980"/>
        <dbReference type="ChEBI" id="CHEBI:57783"/>
        <dbReference type="ChEBI" id="CHEBI:58349"/>
        <dbReference type="EC" id="1.1.1.169"/>
    </reaction>
</comment>
<evidence type="ECO:0000259" key="12">
    <source>
        <dbReference type="Pfam" id="PF02558"/>
    </source>
</evidence>
<evidence type="ECO:0000256" key="7">
    <source>
        <dbReference type="ARBA" id="ARBA00023002"/>
    </source>
</evidence>
<evidence type="ECO:0000256" key="10">
    <source>
        <dbReference type="RuleBase" id="RU362068"/>
    </source>
</evidence>
<comment type="function">
    <text evidence="10">Catalyzes the NADPH-dependent reduction of ketopantoate into pantoic acid.</text>
</comment>
<evidence type="ECO:0000256" key="4">
    <source>
        <dbReference type="ARBA" id="ARBA00019465"/>
    </source>
</evidence>
<evidence type="ECO:0000313" key="14">
    <source>
        <dbReference type="EMBL" id="MCO6414745.1"/>
    </source>
</evidence>
<reference evidence="14 15" key="1">
    <citation type="submission" date="2021-12" db="EMBL/GenBank/DDBJ databases">
        <title>Siccirubricoccus leaddurans sp. nov., a high concentration Zn2+ tolerance bacterium.</title>
        <authorList>
            <person name="Cao Y."/>
        </authorList>
    </citation>
    <scope>NUCLEOTIDE SEQUENCE [LARGE SCALE GENOMIC DNA]</scope>
    <source>
        <strain evidence="14 15">KC 17139</strain>
    </source>
</reference>
<evidence type="ECO:0000256" key="1">
    <source>
        <dbReference type="ARBA" id="ARBA00004994"/>
    </source>
</evidence>
<comment type="caution">
    <text evidence="14">The sequence shown here is derived from an EMBL/GenBank/DDBJ whole genome shotgun (WGS) entry which is preliminary data.</text>
</comment>
<dbReference type="Proteomes" id="UP001523392">
    <property type="component" value="Unassembled WGS sequence"/>
</dbReference>
<dbReference type="Pfam" id="PF02558">
    <property type="entry name" value="ApbA"/>
    <property type="match status" value="1"/>
</dbReference>
<dbReference type="NCBIfam" id="TIGR00745">
    <property type="entry name" value="apbA_panE"/>
    <property type="match status" value="1"/>
</dbReference>
<keyword evidence="11" id="KW-0812">Transmembrane</keyword>
<dbReference type="EMBL" id="JAFIRR010000006">
    <property type="protein sequence ID" value="MCO6414745.1"/>
    <property type="molecule type" value="Genomic_DNA"/>
</dbReference>